<dbReference type="GO" id="GO:0017025">
    <property type="term" value="F:TBP-class protein binding"/>
    <property type="evidence" value="ECO:0007669"/>
    <property type="project" value="InterPro"/>
</dbReference>
<feature type="domain" description="Transcription factor TFIIB cyclin-like" evidence="3">
    <location>
        <begin position="98"/>
        <end position="173"/>
    </location>
</feature>
<dbReference type="EMBL" id="MN739658">
    <property type="protein sequence ID" value="QHT18581.1"/>
    <property type="molecule type" value="Genomic_DNA"/>
</dbReference>
<dbReference type="InterPro" id="IPR013150">
    <property type="entry name" value="TFIIB_cyclin"/>
</dbReference>
<evidence type="ECO:0000256" key="2">
    <source>
        <dbReference type="ARBA" id="ARBA00023163"/>
    </source>
</evidence>
<dbReference type="PRINTS" id="PR00685">
    <property type="entry name" value="TIFACTORIIB"/>
</dbReference>
<keyword evidence="2" id="KW-0804">Transcription</keyword>
<dbReference type="PANTHER" id="PTHR11618">
    <property type="entry name" value="TRANSCRIPTION INITIATION FACTOR IIB-RELATED"/>
    <property type="match status" value="1"/>
</dbReference>
<accession>A0A6C0DQ41</accession>
<dbReference type="Gene3D" id="1.10.472.170">
    <property type="match status" value="1"/>
</dbReference>
<dbReference type="InterPro" id="IPR036915">
    <property type="entry name" value="Cyclin-like_sf"/>
</dbReference>
<proteinExistence type="predicted"/>
<reference evidence="4" key="1">
    <citation type="journal article" date="2020" name="Nature">
        <title>Giant virus diversity and host interactions through global metagenomics.</title>
        <authorList>
            <person name="Schulz F."/>
            <person name="Roux S."/>
            <person name="Paez-Espino D."/>
            <person name="Jungbluth S."/>
            <person name="Walsh D.A."/>
            <person name="Denef V.J."/>
            <person name="McMahon K.D."/>
            <person name="Konstantinidis K.T."/>
            <person name="Eloe-Fadrosh E.A."/>
            <person name="Kyrpides N.C."/>
            <person name="Woyke T."/>
        </authorList>
    </citation>
    <scope>NUCLEOTIDE SEQUENCE</scope>
    <source>
        <strain evidence="4">GVMAG-M-3300023174-47</strain>
    </source>
</reference>
<sequence length="272" mass="29932">MSNCKHELVIDEGEHVCTLCGTMMGRIIDEGAEWRNYDQGKDEGRTGFTTSDLLPESSYGSVMSFKGLTAKDVKLKAIQRLSCWSLSSNSQRSWMSIFDAIQLSCTHAGLPKSIVMDACGLYKQLEDAQKVRGETRRAMMGGAVFVACRNNGAPRSHEEIAKMFLVNIRSLCKAVTHFEVTNNTVLQTEIGIAERLCASLSLNDDQRQKIMDLLVEISKKSEDDFEHTPKTIVAGVVAHIMGLKTKTQMKLVSDASGVSSLSIHKIVGKLVV</sequence>
<evidence type="ECO:0000259" key="3">
    <source>
        <dbReference type="Pfam" id="PF00382"/>
    </source>
</evidence>
<dbReference type="GO" id="GO:0097550">
    <property type="term" value="C:transcription preinitiation complex"/>
    <property type="evidence" value="ECO:0007669"/>
    <property type="project" value="TreeGrafter"/>
</dbReference>
<dbReference type="InterPro" id="IPR000812">
    <property type="entry name" value="TFIIB"/>
</dbReference>
<protein>
    <recommendedName>
        <fullName evidence="3">Transcription factor TFIIB cyclin-like domain-containing protein</fullName>
    </recommendedName>
</protein>
<dbReference type="PANTHER" id="PTHR11618:SF13">
    <property type="entry name" value="TRANSCRIPTION INITIATION FACTOR IIB"/>
    <property type="match status" value="1"/>
</dbReference>
<name>A0A6C0DQ41_9ZZZZ</name>
<keyword evidence="1" id="KW-0805">Transcription regulation</keyword>
<dbReference type="Pfam" id="PF00382">
    <property type="entry name" value="TFIIB"/>
    <property type="match status" value="1"/>
</dbReference>
<organism evidence="4">
    <name type="scientific">viral metagenome</name>
    <dbReference type="NCBI Taxonomy" id="1070528"/>
    <lineage>
        <taxon>unclassified sequences</taxon>
        <taxon>metagenomes</taxon>
        <taxon>organismal metagenomes</taxon>
    </lineage>
</organism>
<dbReference type="AlphaFoldDB" id="A0A6C0DQ41"/>
<dbReference type="GO" id="GO:0070897">
    <property type="term" value="P:transcription preinitiation complex assembly"/>
    <property type="evidence" value="ECO:0007669"/>
    <property type="project" value="InterPro"/>
</dbReference>
<dbReference type="SUPFAM" id="SSF47954">
    <property type="entry name" value="Cyclin-like"/>
    <property type="match status" value="1"/>
</dbReference>
<evidence type="ECO:0000313" key="4">
    <source>
        <dbReference type="EMBL" id="QHT18581.1"/>
    </source>
</evidence>
<dbReference type="GO" id="GO:0005634">
    <property type="term" value="C:nucleus"/>
    <property type="evidence" value="ECO:0007669"/>
    <property type="project" value="TreeGrafter"/>
</dbReference>
<evidence type="ECO:0000256" key="1">
    <source>
        <dbReference type="ARBA" id="ARBA00023015"/>
    </source>
</evidence>